<sequence>MSSDEDSEFARQEGGLLICSPAVQGTWYSGGENSKDRWIQFNNGNRDRRDSNRPKHVENATFARRNMGRYGLAGNGTLIICPWDIGNKFADNAGGYAISFILRRGQAPSPVG</sequence>
<dbReference type="RefSeq" id="WP_215788681.1">
    <property type="nucleotide sequence ID" value="NZ_JAHKKG010000005.1"/>
</dbReference>
<accession>A0ABS5YPV7</accession>
<evidence type="ECO:0000313" key="2">
    <source>
        <dbReference type="Proteomes" id="UP001519654"/>
    </source>
</evidence>
<gene>
    <name evidence="1" type="ORF">KOI35_18435</name>
</gene>
<name>A0ABS5YPV7_9ACTN</name>
<evidence type="ECO:0000313" key="1">
    <source>
        <dbReference type="EMBL" id="MBU2665489.1"/>
    </source>
</evidence>
<organism evidence="1 2">
    <name type="scientific">Paractinoplanes bogorensis</name>
    <dbReference type="NCBI Taxonomy" id="1610840"/>
    <lineage>
        <taxon>Bacteria</taxon>
        <taxon>Bacillati</taxon>
        <taxon>Actinomycetota</taxon>
        <taxon>Actinomycetes</taxon>
        <taxon>Micromonosporales</taxon>
        <taxon>Micromonosporaceae</taxon>
        <taxon>Paractinoplanes</taxon>
    </lineage>
</organism>
<reference evidence="1 2" key="1">
    <citation type="submission" date="2021-06" db="EMBL/GenBank/DDBJ databases">
        <title>Actinoplanes lichenicola sp. nov., and Actinoplanes ovalisporus sp. nov., isolated from lichen in Thailand.</title>
        <authorList>
            <person name="Saeng-In P."/>
            <person name="Kanchanasin P."/>
            <person name="Yuki M."/>
            <person name="Kudo T."/>
            <person name="Ohkuma M."/>
            <person name="Phongsopitanun W."/>
            <person name="Tanasupawat S."/>
        </authorList>
    </citation>
    <scope>NUCLEOTIDE SEQUENCE [LARGE SCALE GENOMIC DNA]</scope>
    <source>
        <strain evidence="1 2">NBRC 110975</strain>
    </source>
</reference>
<protein>
    <submittedName>
        <fullName evidence="1">Uncharacterized protein</fullName>
    </submittedName>
</protein>
<dbReference type="Proteomes" id="UP001519654">
    <property type="component" value="Unassembled WGS sequence"/>
</dbReference>
<keyword evidence="2" id="KW-1185">Reference proteome</keyword>
<dbReference type="EMBL" id="JAHKKG010000005">
    <property type="protein sequence ID" value="MBU2665489.1"/>
    <property type="molecule type" value="Genomic_DNA"/>
</dbReference>
<comment type="caution">
    <text evidence="1">The sequence shown here is derived from an EMBL/GenBank/DDBJ whole genome shotgun (WGS) entry which is preliminary data.</text>
</comment>
<proteinExistence type="predicted"/>